<evidence type="ECO:0000313" key="5">
    <source>
        <dbReference type="Proteomes" id="UP001632038"/>
    </source>
</evidence>
<dbReference type="EMBL" id="JAVIJP010000013">
    <property type="protein sequence ID" value="KAL3645816.1"/>
    <property type="molecule type" value="Genomic_DNA"/>
</dbReference>
<feature type="transmembrane region" description="Helical" evidence="3">
    <location>
        <begin position="42"/>
        <end position="64"/>
    </location>
</feature>
<dbReference type="PANTHER" id="PTHR36073">
    <property type="match status" value="1"/>
</dbReference>
<reference evidence="5" key="1">
    <citation type="journal article" date="2024" name="IScience">
        <title>Strigolactones Initiate the Formation of Haustorium-like Structures in Castilleja.</title>
        <authorList>
            <person name="Buerger M."/>
            <person name="Peterson D."/>
            <person name="Chory J."/>
        </authorList>
    </citation>
    <scope>NUCLEOTIDE SEQUENCE [LARGE SCALE GENOMIC DNA]</scope>
</reference>
<feature type="compositionally biased region" description="Basic and acidic residues" evidence="2">
    <location>
        <begin position="169"/>
        <end position="187"/>
    </location>
</feature>
<keyword evidence="3" id="KW-0472">Membrane</keyword>
<sequence length="307" mass="35346">MALLFELVSLALKPLLLAKLYCQIGAQSFFIIVQTWLEVLKFAINLHIILLWRLVIFAVAVLSFPARALTALYRERLLEMQYHRLKKEFENILWDKKDLEDKLHVAVRERNMMKNMLMELDEEHNEAVVIIETLEGEVRDLKNEIQRLKEVQGKALWSYKDLGTSSYKPDNKNVKQLSKDSHRDEMHGPVNTVNYSISNEGEILAKHRKVAIFRSLFSAMLSLVVGIVAWEAKSPCMPLVAALFTVVTMSLTSVLRLFTRIEHKPASDVIALLSFNWFVLGTVSYPMLPRIARFLAPIALSFVERMF</sequence>
<accession>A0ABD3DU74</accession>
<dbReference type="AlphaFoldDB" id="A0ABD3DU74"/>
<evidence type="ECO:0000256" key="2">
    <source>
        <dbReference type="SAM" id="MobiDB-lite"/>
    </source>
</evidence>
<keyword evidence="3" id="KW-1133">Transmembrane helix</keyword>
<feature type="region of interest" description="Disordered" evidence="2">
    <location>
        <begin position="168"/>
        <end position="190"/>
    </location>
</feature>
<protein>
    <submittedName>
        <fullName evidence="4">Uncharacterized protein</fullName>
    </submittedName>
</protein>
<feature type="transmembrane region" description="Helical" evidence="3">
    <location>
        <begin position="270"/>
        <end position="288"/>
    </location>
</feature>
<comment type="caution">
    <text evidence="4">The sequence shown here is derived from an EMBL/GenBank/DDBJ whole genome shotgun (WGS) entry which is preliminary data.</text>
</comment>
<keyword evidence="1" id="KW-0175">Coiled coil</keyword>
<dbReference type="PANTHER" id="PTHR36073:SF1">
    <property type="entry name" value="OS01G0962100 PROTEIN"/>
    <property type="match status" value="1"/>
</dbReference>
<organism evidence="4 5">
    <name type="scientific">Castilleja foliolosa</name>
    <dbReference type="NCBI Taxonomy" id="1961234"/>
    <lineage>
        <taxon>Eukaryota</taxon>
        <taxon>Viridiplantae</taxon>
        <taxon>Streptophyta</taxon>
        <taxon>Embryophyta</taxon>
        <taxon>Tracheophyta</taxon>
        <taxon>Spermatophyta</taxon>
        <taxon>Magnoliopsida</taxon>
        <taxon>eudicotyledons</taxon>
        <taxon>Gunneridae</taxon>
        <taxon>Pentapetalae</taxon>
        <taxon>asterids</taxon>
        <taxon>lamiids</taxon>
        <taxon>Lamiales</taxon>
        <taxon>Orobanchaceae</taxon>
        <taxon>Pedicularideae</taxon>
        <taxon>Castillejinae</taxon>
        <taxon>Castilleja</taxon>
    </lineage>
</organism>
<evidence type="ECO:0000256" key="3">
    <source>
        <dbReference type="SAM" id="Phobius"/>
    </source>
</evidence>
<feature type="coiled-coil region" evidence="1">
    <location>
        <begin position="82"/>
        <end position="151"/>
    </location>
</feature>
<keyword evidence="3" id="KW-0812">Transmembrane</keyword>
<evidence type="ECO:0000256" key="1">
    <source>
        <dbReference type="SAM" id="Coils"/>
    </source>
</evidence>
<gene>
    <name evidence="4" type="ORF">CASFOL_010996</name>
</gene>
<feature type="transmembrane region" description="Helical" evidence="3">
    <location>
        <begin position="211"/>
        <end position="230"/>
    </location>
</feature>
<dbReference type="Proteomes" id="UP001632038">
    <property type="component" value="Unassembled WGS sequence"/>
</dbReference>
<proteinExistence type="predicted"/>
<evidence type="ECO:0000313" key="4">
    <source>
        <dbReference type="EMBL" id="KAL3645816.1"/>
    </source>
</evidence>
<keyword evidence="5" id="KW-1185">Reference proteome</keyword>
<name>A0ABD3DU74_9LAMI</name>
<feature type="transmembrane region" description="Helical" evidence="3">
    <location>
        <begin position="236"/>
        <end position="258"/>
    </location>
</feature>